<evidence type="ECO:0000313" key="2">
    <source>
        <dbReference type="EMBL" id="CNV77032.1"/>
    </source>
</evidence>
<name>A0A655FJP4_MYCTX</name>
<dbReference type="AlphaFoldDB" id="A0A655FJP4"/>
<evidence type="ECO:0000313" key="3">
    <source>
        <dbReference type="Proteomes" id="UP000039217"/>
    </source>
</evidence>
<gene>
    <name evidence="2" type="ORF">ERS007661_03057</name>
</gene>
<evidence type="ECO:0000256" key="1">
    <source>
        <dbReference type="SAM" id="MobiDB-lite"/>
    </source>
</evidence>
<dbReference type="EMBL" id="CQQC01001239">
    <property type="protein sequence ID" value="CNV77032.1"/>
    <property type="molecule type" value="Genomic_DNA"/>
</dbReference>
<accession>A0A655FJP4</accession>
<reference evidence="2 3" key="1">
    <citation type="submission" date="2015-03" db="EMBL/GenBank/DDBJ databases">
        <authorList>
            <consortium name="Pathogen Informatics"/>
        </authorList>
    </citation>
    <scope>NUCLEOTIDE SEQUENCE [LARGE SCALE GENOMIC DNA]</scope>
    <source>
        <strain evidence="2 3">D00501624</strain>
    </source>
</reference>
<feature type="region of interest" description="Disordered" evidence="1">
    <location>
        <begin position="55"/>
        <end position="77"/>
    </location>
</feature>
<dbReference type="Proteomes" id="UP000039217">
    <property type="component" value="Unassembled WGS sequence"/>
</dbReference>
<organism evidence="2 3">
    <name type="scientific">Mycobacterium tuberculosis</name>
    <dbReference type="NCBI Taxonomy" id="1773"/>
    <lineage>
        <taxon>Bacteria</taxon>
        <taxon>Bacillati</taxon>
        <taxon>Actinomycetota</taxon>
        <taxon>Actinomycetes</taxon>
        <taxon>Mycobacteriales</taxon>
        <taxon>Mycobacteriaceae</taxon>
        <taxon>Mycobacterium</taxon>
        <taxon>Mycobacterium tuberculosis complex</taxon>
    </lineage>
</organism>
<protein>
    <submittedName>
        <fullName evidence="2">Uncharacterized protein</fullName>
    </submittedName>
</protein>
<proteinExistence type="predicted"/>
<feature type="region of interest" description="Disordered" evidence="1">
    <location>
        <begin position="19"/>
        <end position="39"/>
    </location>
</feature>
<sequence>MLRVDPNWAIDTVTAAPARASSVMPGPSWPNNSRHSRGNAVCSRRAAPGTLSTATTVKPAPAANSSSPVVLSWWHNR</sequence>